<comment type="subcellular location">
    <subcellularLocation>
        <location evidence="1">Nucleus</location>
    </subcellularLocation>
</comment>
<feature type="region of interest" description="Disordered" evidence="8">
    <location>
        <begin position="296"/>
        <end position="328"/>
    </location>
</feature>
<gene>
    <name evidence="11" type="primary">LOC106818034</name>
</gene>
<evidence type="ECO:0000256" key="5">
    <source>
        <dbReference type="ARBA" id="ARBA00023015"/>
    </source>
</evidence>
<dbReference type="RefSeq" id="XP_014678238.1">
    <property type="nucleotide sequence ID" value="XM_014822752.1"/>
</dbReference>
<evidence type="ECO:0000313" key="11">
    <source>
        <dbReference type="RefSeq" id="XP_014678238.1"/>
    </source>
</evidence>
<evidence type="ECO:0000256" key="6">
    <source>
        <dbReference type="ARBA" id="ARBA00023163"/>
    </source>
</evidence>
<feature type="compositionally biased region" description="Basic and acidic residues" evidence="8">
    <location>
        <begin position="448"/>
        <end position="460"/>
    </location>
</feature>
<feature type="domain" description="Mediator complex subunit Med13 N-terminal" evidence="9">
    <location>
        <begin position="12"/>
        <end position="229"/>
    </location>
</feature>
<comment type="similarity">
    <text evidence="2">Belongs to the Mediator complex subunit 13 family.</text>
</comment>
<evidence type="ECO:0000313" key="10">
    <source>
        <dbReference type="Proteomes" id="UP000695022"/>
    </source>
</evidence>
<protein>
    <recommendedName>
        <fullName evidence="3">Mediator of RNA polymerase II transcription subunit 13</fullName>
    </recommendedName>
</protein>
<keyword evidence="6" id="KW-0804">Transcription</keyword>
<accession>A0ABM1F1B7</accession>
<sequence>MTSANSSTNGASLEDCHTNLFALADINGIKWRRFSAENSYCVEPLEDPVLQSFARCVSADILCMWRRVKQGSADLMRPHLMFTKELWIFWYGDEPNLNNILSRELTEVEGSGSWENGMSYECRTLLFKALHHLVERCLTTRNFVRIGKWFVQPYDSDSQVKSQEGSTHLSCSFRLFVHGDSTVCASIDVRHHAPIQRLQPRHLNLPQGSHNGLQVVLCPYGLAGTLTGMSYKESDPVSTKLLEDWRQFYPIEVHENAENRPGAANGEATLPRAVEVIVGGVRMCYPSCYVVVVDPSTPSPPPQTQVATSGTTTPRAAQLTQQKSLPNSSALSAANLSSVSLTPPTSPCDPALLREAKVKVVANAACRQSSGDLSTEAVPSDRLCDKLVNSVWQDTVLTGSPSKTRNNMTADAIADSAAQWDFVEPTHKSVCGCKSKKSKLGVAQGKHKPTDKPERQEKGLRGRGSGPFHRRCPLVDDQHHDYSQRLLTSRRRVPRGAR</sequence>
<feature type="compositionally biased region" description="Basic and acidic residues" evidence="8">
    <location>
        <begin position="473"/>
        <end position="483"/>
    </location>
</feature>
<dbReference type="Proteomes" id="UP000695022">
    <property type="component" value="Unplaced"/>
</dbReference>
<feature type="compositionally biased region" description="Basic residues" evidence="8">
    <location>
        <begin position="438"/>
        <end position="447"/>
    </location>
</feature>
<dbReference type="GeneID" id="106818034"/>
<organism evidence="10 11">
    <name type="scientific">Priapulus caudatus</name>
    <name type="common">Priapulid worm</name>
    <dbReference type="NCBI Taxonomy" id="37621"/>
    <lineage>
        <taxon>Eukaryota</taxon>
        <taxon>Metazoa</taxon>
        <taxon>Ecdysozoa</taxon>
        <taxon>Scalidophora</taxon>
        <taxon>Priapulida</taxon>
        <taxon>Priapulimorpha</taxon>
        <taxon>Priapulimorphida</taxon>
        <taxon>Priapulidae</taxon>
        <taxon>Priapulus</taxon>
    </lineage>
</organism>
<dbReference type="PANTHER" id="PTHR48249">
    <property type="entry name" value="MEDIATOR OF RNA POLYMERASE II TRANSCRIPTION SUBUNIT 13"/>
    <property type="match status" value="1"/>
</dbReference>
<name>A0ABM1F1B7_PRICU</name>
<evidence type="ECO:0000256" key="8">
    <source>
        <dbReference type="SAM" id="MobiDB-lite"/>
    </source>
</evidence>
<dbReference type="InterPro" id="IPR021643">
    <property type="entry name" value="Mediator_Med13_N"/>
</dbReference>
<evidence type="ECO:0000259" key="9">
    <source>
        <dbReference type="Pfam" id="PF11597"/>
    </source>
</evidence>
<proteinExistence type="inferred from homology"/>
<keyword evidence="5" id="KW-0805">Transcription regulation</keyword>
<dbReference type="InterPro" id="IPR051139">
    <property type="entry name" value="Mediator_complx_sub13"/>
</dbReference>
<keyword evidence="7" id="KW-0539">Nucleus</keyword>
<feature type="compositionally biased region" description="Basic residues" evidence="8">
    <location>
        <begin position="488"/>
        <end position="498"/>
    </location>
</feature>
<feature type="region of interest" description="Disordered" evidence="8">
    <location>
        <begin position="438"/>
        <end position="498"/>
    </location>
</feature>
<keyword evidence="4" id="KW-0678">Repressor</keyword>
<evidence type="ECO:0000256" key="7">
    <source>
        <dbReference type="ARBA" id="ARBA00023242"/>
    </source>
</evidence>
<evidence type="ECO:0000256" key="4">
    <source>
        <dbReference type="ARBA" id="ARBA00022491"/>
    </source>
</evidence>
<dbReference type="PANTHER" id="PTHR48249:SF3">
    <property type="entry name" value="MEDIATOR OF RNA POLYMERASE II TRANSCRIPTION SUBUNIT 13"/>
    <property type="match status" value="1"/>
</dbReference>
<evidence type="ECO:0000256" key="1">
    <source>
        <dbReference type="ARBA" id="ARBA00004123"/>
    </source>
</evidence>
<evidence type="ECO:0000256" key="3">
    <source>
        <dbReference type="ARBA" id="ARBA00019618"/>
    </source>
</evidence>
<reference evidence="11" key="1">
    <citation type="submission" date="2025-08" db="UniProtKB">
        <authorList>
            <consortium name="RefSeq"/>
        </authorList>
    </citation>
    <scope>IDENTIFICATION</scope>
</reference>
<evidence type="ECO:0000256" key="2">
    <source>
        <dbReference type="ARBA" id="ARBA00009354"/>
    </source>
</evidence>
<keyword evidence="10" id="KW-1185">Reference proteome</keyword>
<feature type="compositionally biased region" description="Polar residues" evidence="8">
    <location>
        <begin position="307"/>
        <end position="323"/>
    </location>
</feature>
<dbReference type="Pfam" id="PF11597">
    <property type="entry name" value="Med13_N"/>
    <property type="match status" value="1"/>
</dbReference>